<evidence type="ECO:0000313" key="3">
    <source>
        <dbReference type="Proteomes" id="UP000077405"/>
    </source>
</evidence>
<accession>A0A2R4VQB4</accession>
<dbReference type="KEGG" id="ahu:A6A40_16310"/>
<reference evidence="2 3" key="1">
    <citation type="submission" date="2018-04" db="EMBL/GenBank/DDBJ databases">
        <title>Complete genome sequence of the nitrogen-fixing bacterium Azospirillum humicireducens type strain SgZ-5.</title>
        <authorList>
            <person name="Yu Z."/>
        </authorList>
    </citation>
    <scope>NUCLEOTIDE SEQUENCE [LARGE SCALE GENOMIC DNA]</scope>
    <source>
        <strain evidence="2 3">SgZ-5</strain>
        <plasmid evidence="2 3">pYZ1</plasmid>
    </source>
</reference>
<dbReference type="InterPro" id="IPR021747">
    <property type="entry name" value="DUF3313"/>
</dbReference>
<keyword evidence="1" id="KW-0732">Signal</keyword>
<sequence>MPQILVASRARRRLIPTAVVAVVCALVAACASPDPVAYSGLKSSSYLAPNPQDDTGRIPFRYNTGMNWRDYDQIIVDPVAIYRGADQQFGDMSEQDKRTLADHMQRSFTAELSPRFRTVQTPAPHTLRLKLTLTGAATTTPVLGALSRFDIAGGLYNGVQSVRGGEGTMTGSVIYAVEIYDAPSDRLLDAFIAKQYPNPYNIPSSFGSLAAARTGIDKGAAALAAQLR</sequence>
<proteinExistence type="predicted"/>
<evidence type="ECO:0000313" key="2">
    <source>
        <dbReference type="EMBL" id="AWB06634.1"/>
    </source>
</evidence>
<geneLocation type="plasmid" evidence="2 3">
    <name>pYZ1</name>
</geneLocation>
<dbReference type="Proteomes" id="UP000077405">
    <property type="component" value="Plasmid pYZ1"/>
</dbReference>
<feature type="signal peptide" evidence="1">
    <location>
        <begin position="1"/>
        <end position="31"/>
    </location>
</feature>
<feature type="chain" id="PRO_5015363052" evidence="1">
    <location>
        <begin position="32"/>
        <end position="228"/>
    </location>
</feature>
<name>A0A2R4VQB4_9PROT</name>
<dbReference type="OrthoDB" id="7585546at2"/>
<protein>
    <submittedName>
        <fullName evidence="2">DUF3313 domain-containing protein</fullName>
    </submittedName>
</protein>
<dbReference type="Pfam" id="PF11769">
    <property type="entry name" value="DUF3313"/>
    <property type="match status" value="1"/>
</dbReference>
<dbReference type="AlphaFoldDB" id="A0A2R4VQB4"/>
<keyword evidence="2" id="KW-0614">Plasmid</keyword>
<gene>
    <name evidence="2" type="ORF">A6A40_16310</name>
</gene>
<keyword evidence="3" id="KW-1185">Reference proteome</keyword>
<organism evidence="2 3">
    <name type="scientific">Azospirillum humicireducens</name>
    <dbReference type="NCBI Taxonomy" id="1226968"/>
    <lineage>
        <taxon>Bacteria</taxon>
        <taxon>Pseudomonadati</taxon>
        <taxon>Pseudomonadota</taxon>
        <taxon>Alphaproteobacteria</taxon>
        <taxon>Rhodospirillales</taxon>
        <taxon>Azospirillaceae</taxon>
        <taxon>Azospirillum</taxon>
    </lineage>
</organism>
<evidence type="ECO:0000256" key="1">
    <source>
        <dbReference type="SAM" id="SignalP"/>
    </source>
</evidence>
<dbReference type="EMBL" id="CP028902">
    <property type="protein sequence ID" value="AWB06634.1"/>
    <property type="molecule type" value="Genomic_DNA"/>
</dbReference>
<dbReference type="RefSeq" id="WP_042702722.1">
    <property type="nucleotide sequence ID" value="NZ_CP028902.1"/>
</dbReference>